<feature type="transmembrane region" description="Helical" evidence="2">
    <location>
        <begin position="209"/>
        <end position="232"/>
    </location>
</feature>
<dbReference type="InterPro" id="IPR045768">
    <property type="entry name" value="SpoIIE_N"/>
</dbReference>
<reference evidence="4 5" key="1">
    <citation type="submission" date="2018-07" db="EMBL/GenBank/DDBJ databases">
        <title>Complete genome sequence of Psychrobacillus sp. PB01, isolated from iceberg, and comparative genome analysis of Psychrobacillus strains.</title>
        <authorList>
            <person name="Lee P.C."/>
        </authorList>
    </citation>
    <scope>NUCLEOTIDE SEQUENCE [LARGE SCALE GENOMIC DNA]</scope>
    <source>
        <strain evidence="4 5">PB01</strain>
    </source>
</reference>
<accession>A0A5J6SHN9</accession>
<organism evidence="4 5">
    <name type="scientific">Psychrobacillus glaciei</name>
    <dbReference type="NCBI Taxonomy" id="2283160"/>
    <lineage>
        <taxon>Bacteria</taxon>
        <taxon>Bacillati</taxon>
        <taxon>Bacillota</taxon>
        <taxon>Bacilli</taxon>
        <taxon>Bacillales</taxon>
        <taxon>Bacillaceae</taxon>
        <taxon>Psychrobacillus</taxon>
    </lineage>
</organism>
<evidence type="ECO:0000256" key="1">
    <source>
        <dbReference type="ARBA" id="ARBA00022801"/>
    </source>
</evidence>
<dbReference type="Pfam" id="PF19732">
    <property type="entry name" value="SpoIIE_N"/>
    <property type="match status" value="1"/>
</dbReference>
<keyword evidence="2" id="KW-0812">Transmembrane</keyword>
<dbReference type="Proteomes" id="UP000325517">
    <property type="component" value="Chromosome"/>
</dbReference>
<evidence type="ECO:0000313" key="4">
    <source>
        <dbReference type="EMBL" id="QFF97405.1"/>
    </source>
</evidence>
<dbReference type="InterPro" id="IPR001932">
    <property type="entry name" value="PPM-type_phosphatase-like_dom"/>
</dbReference>
<feature type="transmembrane region" description="Helical" evidence="2">
    <location>
        <begin position="244"/>
        <end position="261"/>
    </location>
</feature>
<dbReference type="Pfam" id="PF07228">
    <property type="entry name" value="SpoIIE"/>
    <property type="match status" value="1"/>
</dbReference>
<feature type="transmembrane region" description="Helical" evidence="2">
    <location>
        <begin position="139"/>
        <end position="162"/>
    </location>
</feature>
<feature type="transmembrane region" description="Helical" evidence="2">
    <location>
        <begin position="292"/>
        <end position="312"/>
    </location>
</feature>
<evidence type="ECO:0000259" key="3">
    <source>
        <dbReference type="PROSITE" id="PS51746"/>
    </source>
</evidence>
<sequence>MLLLKTMYEQGQKKGFTWRKVLEGLQVRKVSISFNIVFFILAFFLAQVVLFEASVPFFLPIWALVNLRFQRFLPWTIAGALLGSVTLGLGQVLIHAMQAMIFPLYLKKFIKKIPLPLFVLIDVICTQVIWQYISYAGSIPGSVWLAIGYEGVLSLFMTIFLFQLFLPLPDFLHRRWTAERMGAALLIGALVLTGMSSFTFGYVSIPLLFAHLIIAIAAAVGGVQLATVVAVLAGTILSISKLSFSGMIAVYAITGFLAGLHKPFGRLWQAFSMLGATFFFILYDHTLPLDSVYIGSLVTASLLFFAVPSKWIKYLKDQLYPDASNILIRRQKWMTEKVNNQLKEFQHFADFITRFISDRFDSRGKAQKEQSKSFSTCHSCFQYEKCWGEKSNGIPLLMEQWEDETKKSRIQLEKKIQYKCVKPGQIIQELTEREVKRKLNNQLQHGKKMYALKLRDMGNHMSDLINNLDNSMTLYTSHEEEVKKKFQQCNIPFFQIDVLNIAVGQMEVVCCLPVESKAKMVGERLILPIFYELWKEPFEITSMKELHHPYEHIQMTCKSSVRFQVTHDIYTSSSRNTIYSGDAHAVFSLHPGLLAVILSDGMGNNIEAHRESRRVMHFMRECLNKKMDPETTMHTLHYMMSLQDDTDSYATVDLGLIDLQKGELWSWKAGSMSTYLIRGNDMRKIESKHVPFGFLPTFTIEARKVDIKDGDILLMLSDGVFSSNTSIEKQEMYYQKILRDPKMNAERFVKKLEETYSLPGDDRTVIFMQVKHVVPEWSIFSPRETAKFQEKMVH</sequence>
<proteinExistence type="predicted"/>
<protein>
    <submittedName>
        <fullName evidence="4">Stage II sporulation protein E</fullName>
    </submittedName>
</protein>
<dbReference type="AlphaFoldDB" id="A0A5J6SHN9"/>
<dbReference type="EMBL" id="CP031223">
    <property type="protein sequence ID" value="QFF97405.1"/>
    <property type="molecule type" value="Genomic_DNA"/>
</dbReference>
<keyword evidence="1" id="KW-0378">Hydrolase</keyword>
<keyword evidence="2" id="KW-1133">Transmembrane helix</keyword>
<dbReference type="InterPro" id="IPR036457">
    <property type="entry name" value="PPM-type-like_dom_sf"/>
</dbReference>
<name>A0A5J6SHN9_9BACI</name>
<dbReference type="OrthoDB" id="9763774at2"/>
<feature type="transmembrane region" description="Helical" evidence="2">
    <location>
        <begin position="183"/>
        <end position="203"/>
    </location>
</feature>
<gene>
    <name evidence="4" type="ORF">PB01_00380</name>
</gene>
<feature type="transmembrane region" description="Helical" evidence="2">
    <location>
        <begin position="36"/>
        <end position="63"/>
    </location>
</feature>
<dbReference type="KEGG" id="psyo:PB01_00380"/>
<dbReference type="PROSITE" id="PS51746">
    <property type="entry name" value="PPM_2"/>
    <property type="match status" value="1"/>
</dbReference>
<evidence type="ECO:0000313" key="5">
    <source>
        <dbReference type="Proteomes" id="UP000325517"/>
    </source>
</evidence>
<keyword evidence="2" id="KW-0472">Membrane</keyword>
<dbReference type="PANTHER" id="PTHR43156:SF2">
    <property type="entry name" value="STAGE II SPORULATION PROTEIN E"/>
    <property type="match status" value="1"/>
</dbReference>
<feature type="transmembrane region" description="Helical" evidence="2">
    <location>
        <begin position="115"/>
        <end position="133"/>
    </location>
</feature>
<dbReference type="PANTHER" id="PTHR43156">
    <property type="entry name" value="STAGE II SPORULATION PROTEIN E-RELATED"/>
    <property type="match status" value="1"/>
</dbReference>
<dbReference type="InterPro" id="IPR052016">
    <property type="entry name" value="Bact_Sigma-Reg"/>
</dbReference>
<evidence type="ECO:0000256" key="2">
    <source>
        <dbReference type="SAM" id="Phobius"/>
    </source>
</evidence>
<dbReference type="SMART" id="SM00331">
    <property type="entry name" value="PP2C_SIG"/>
    <property type="match status" value="1"/>
</dbReference>
<feature type="transmembrane region" description="Helical" evidence="2">
    <location>
        <begin position="267"/>
        <end position="285"/>
    </location>
</feature>
<keyword evidence="5" id="KW-1185">Reference proteome</keyword>
<dbReference type="SUPFAM" id="SSF81606">
    <property type="entry name" value="PP2C-like"/>
    <property type="match status" value="1"/>
</dbReference>
<feature type="domain" description="PPM-type phosphatase" evidence="3">
    <location>
        <begin position="566"/>
        <end position="770"/>
    </location>
</feature>
<dbReference type="Gene3D" id="3.60.40.10">
    <property type="entry name" value="PPM-type phosphatase domain"/>
    <property type="match status" value="1"/>
</dbReference>
<feature type="transmembrane region" description="Helical" evidence="2">
    <location>
        <begin position="75"/>
        <end position="94"/>
    </location>
</feature>
<dbReference type="GO" id="GO:0016791">
    <property type="term" value="F:phosphatase activity"/>
    <property type="evidence" value="ECO:0007669"/>
    <property type="project" value="TreeGrafter"/>
</dbReference>